<accession>A0A9E5A069</accession>
<dbReference type="AlphaFoldDB" id="A0A9E5A069"/>
<evidence type="ECO:0000313" key="3">
    <source>
        <dbReference type="EMBL" id="MCZ3373556.1"/>
    </source>
</evidence>
<name>A0A9E5A069_9EURY</name>
<protein>
    <submittedName>
        <fullName evidence="2">Peptidase</fullName>
    </submittedName>
</protein>
<keyword evidence="4" id="KW-1185">Reference proteome</keyword>
<keyword evidence="1" id="KW-1133">Transmembrane helix</keyword>
<reference evidence="2" key="1">
    <citation type="submission" date="2022-12" db="EMBL/GenBank/DDBJ databases">
        <title>Reclassification of two methanogenic archaea species isolated from the Kolyma lowland permafrost.</title>
        <authorList>
            <person name="Trubitsyn V.E."/>
            <person name="Rivkina E.M."/>
            <person name="Shcherbakova V.A."/>
        </authorList>
    </citation>
    <scope>NUCLEOTIDE SEQUENCE</scope>
    <source>
        <strain evidence="2">M2</strain>
        <strain evidence="3">MK4</strain>
    </source>
</reference>
<gene>
    <name evidence="3" type="ORF">O3H35_12985</name>
    <name evidence="2" type="ORF">O3H54_15505</name>
</gene>
<dbReference type="EMBL" id="JAPVER010000020">
    <property type="protein sequence ID" value="MCZ3367296.1"/>
    <property type="molecule type" value="Genomic_DNA"/>
</dbReference>
<sequence length="139" mass="14429">MDLEPGWEKKALIVLGIIFVIIAVYAFNPFHSNSDVEYQNGSPDDGVVTPAAPVATANNSTANNTTANVTNNSTFQISADVAKNIAAGANPGYTAGQPTQSNVTINNTVMAVWIVPLTKGSTSKKVYVDLSTGTVVGNA</sequence>
<dbReference type="Proteomes" id="UP001074446">
    <property type="component" value="Unassembled WGS sequence"/>
</dbReference>
<evidence type="ECO:0000313" key="4">
    <source>
        <dbReference type="Proteomes" id="UP001068021"/>
    </source>
</evidence>
<feature type="transmembrane region" description="Helical" evidence="1">
    <location>
        <begin position="12"/>
        <end position="30"/>
    </location>
</feature>
<keyword evidence="1" id="KW-0472">Membrane</keyword>
<dbReference type="RefSeq" id="WP_048082544.1">
    <property type="nucleotide sequence ID" value="NZ_JAPVER010000020.1"/>
</dbReference>
<dbReference type="EMBL" id="JAPVES010000030">
    <property type="protein sequence ID" value="MCZ3373556.1"/>
    <property type="molecule type" value="Genomic_DNA"/>
</dbReference>
<keyword evidence="1" id="KW-0812">Transmembrane</keyword>
<evidence type="ECO:0000256" key="1">
    <source>
        <dbReference type="SAM" id="Phobius"/>
    </source>
</evidence>
<dbReference type="Proteomes" id="UP001068021">
    <property type="component" value="Unassembled WGS sequence"/>
</dbReference>
<organism evidence="2 4">
    <name type="scientific">Methanobacterium veterum</name>
    <dbReference type="NCBI Taxonomy" id="408577"/>
    <lineage>
        <taxon>Archaea</taxon>
        <taxon>Methanobacteriati</taxon>
        <taxon>Methanobacteriota</taxon>
        <taxon>Methanomada group</taxon>
        <taxon>Methanobacteria</taxon>
        <taxon>Methanobacteriales</taxon>
        <taxon>Methanobacteriaceae</taxon>
        <taxon>Methanobacterium</taxon>
    </lineage>
</organism>
<evidence type="ECO:0000313" key="2">
    <source>
        <dbReference type="EMBL" id="MCZ3367296.1"/>
    </source>
</evidence>
<comment type="caution">
    <text evidence="2">The sequence shown here is derived from an EMBL/GenBank/DDBJ whole genome shotgun (WGS) entry which is preliminary data.</text>
</comment>
<proteinExistence type="predicted"/>